<protein>
    <recommendedName>
        <fullName evidence="2">Beta-lactamase-related domain-containing protein</fullName>
    </recommendedName>
</protein>
<feature type="domain" description="Beta-lactamase-related" evidence="2">
    <location>
        <begin position="35"/>
        <end position="298"/>
    </location>
</feature>
<feature type="chain" id="PRO_5007443162" description="Beta-lactamase-related domain-containing protein" evidence="1">
    <location>
        <begin position="22"/>
        <end position="380"/>
    </location>
</feature>
<dbReference type="OrthoDB" id="5377981at2"/>
<gene>
    <name evidence="3" type="ORF">RC74_03565</name>
</gene>
<dbReference type="PANTHER" id="PTHR46825:SF7">
    <property type="entry name" value="D-ALANYL-D-ALANINE CARBOXYPEPTIDASE"/>
    <property type="match status" value="1"/>
</dbReference>
<dbReference type="Pfam" id="PF00144">
    <property type="entry name" value="Beta-lactamase"/>
    <property type="match status" value="1"/>
</dbReference>
<evidence type="ECO:0000313" key="3">
    <source>
        <dbReference type="EMBL" id="AML50468.1"/>
    </source>
</evidence>
<feature type="signal peptide" evidence="1">
    <location>
        <begin position="1"/>
        <end position="21"/>
    </location>
</feature>
<dbReference type="Gene3D" id="3.40.710.10">
    <property type="entry name" value="DD-peptidase/beta-lactamase superfamily"/>
    <property type="match status" value="1"/>
</dbReference>
<proteinExistence type="predicted"/>
<dbReference type="Proteomes" id="UP000070371">
    <property type="component" value="Chromosome"/>
</dbReference>
<reference evidence="3 4" key="1">
    <citation type="submission" date="2016-02" db="EMBL/GenBank/DDBJ databases">
        <title>Complete genome sequence of Halocynthiibacter arcticus PAMC 20958t from arctic marine sediment.</title>
        <authorList>
            <person name="Lee Y.M."/>
            <person name="Baek K."/>
            <person name="Lee H.K."/>
            <person name="Shin S.C."/>
        </authorList>
    </citation>
    <scope>NUCLEOTIDE SEQUENCE [LARGE SCALE GENOMIC DNA]</scope>
    <source>
        <strain evidence="3">PAMC 20958</strain>
    </source>
</reference>
<dbReference type="PANTHER" id="PTHR46825">
    <property type="entry name" value="D-ALANYL-D-ALANINE-CARBOXYPEPTIDASE/ENDOPEPTIDASE AMPH"/>
    <property type="match status" value="1"/>
</dbReference>
<name>A0A126UWM3_9RHOB</name>
<evidence type="ECO:0000259" key="2">
    <source>
        <dbReference type="Pfam" id="PF00144"/>
    </source>
</evidence>
<dbReference type="STRING" id="1579316.RC74_03565"/>
<dbReference type="KEGG" id="hat:RC74_03565"/>
<dbReference type="InterPro" id="IPR012338">
    <property type="entry name" value="Beta-lactam/transpept-like"/>
</dbReference>
<evidence type="ECO:0000313" key="4">
    <source>
        <dbReference type="Proteomes" id="UP000070371"/>
    </source>
</evidence>
<dbReference type="InterPro" id="IPR001466">
    <property type="entry name" value="Beta-lactam-related"/>
</dbReference>
<keyword evidence="1" id="KW-0732">Signal</keyword>
<dbReference type="EMBL" id="CP014327">
    <property type="protein sequence ID" value="AML50468.1"/>
    <property type="molecule type" value="Genomic_DNA"/>
</dbReference>
<accession>A0A126UWM3</accession>
<evidence type="ECO:0000256" key="1">
    <source>
        <dbReference type="SAM" id="SignalP"/>
    </source>
</evidence>
<dbReference type="InterPro" id="IPR050491">
    <property type="entry name" value="AmpC-like"/>
</dbReference>
<organism evidence="3 4">
    <name type="scientific">Falsihalocynthiibacter arcticus</name>
    <dbReference type="NCBI Taxonomy" id="1579316"/>
    <lineage>
        <taxon>Bacteria</taxon>
        <taxon>Pseudomonadati</taxon>
        <taxon>Pseudomonadota</taxon>
        <taxon>Alphaproteobacteria</taxon>
        <taxon>Rhodobacterales</taxon>
        <taxon>Roseobacteraceae</taxon>
        <taxon>Falsihalocynthiibacter</taxon>
    </lineage>
</organism>
<sequence>MQMNLTALSVSLLFLTGAASAQDKIPAAELEAIQAIAQDQFDRHSLNSMIYQVRIDGDAVLTQALGQAMTGVPATTDGHFRNGAVGLAYVASLALRLAEEGVIDLDEPIARWLPNLAGSEHATVRMLANMTAGYPDHVANEDGFVDPFLADPFANWSPQDLIEVSLSTPRMFVPGSNWDYSHSGYVILGQVLEAATDQPLADLIAHYILEPLDLTATVSFDTAQIPAPVIHGFTAERGVWEDSTFWNPSWTLPSGAIQVSTISNVARSFDAIVGHDGFLKPESREQMITPYLIGFGAPLAGCPNCHALTADFSYGLGVMLQGDWVFQTPLFGGMHPLSAPCPTNAPMWGGSRLQLPRPIARSRSMIGLPRYPIGRMKPPD</sequence>
<dbReference type="RefSeq" id="WP_062628129.1">
    <property type="nucleotide sequence ID" value="NZ_CP014327.1"/>
</dbReference>
<keyword evidence="4" id="KW-1185">Reference proteome</keyword>
<dbReference type="SUPFAM" id="SSF56601">
    <property type="entry name" value="beta-lactamase/transpeptidase-like"/>
    <property type="match status" value="1"/>
</dbReference>
<dbReference type="AlphaFoldDB" id="A0A126UWM3"/>